<accession>A0ACC2KEH1</accession>
<comment type="caution">
    <text evidence="1">The sequence shown here is derived from an EMBL/GenBank/DDBJ whole genome shotgun (WGS) entry which is preliminary data.</text>
</comment>
<keyword evidence="2" id="KW-1185">Reference proteome</keyword>
<dbReference type="EMBL" id="CM056817">
    <property type="protein sequence ID" value="KAJ8619364.1"/>
    <property type="molecule type" value="Genomic_DNA"/>
</dbReference>
<gene>
    <name evidence="1" type="ORF">MRB53_027893</name>
</gene>
<proteinExistence type="predicted"/>
<dbReference type="Proteomes" id="UP001234297">
    <property type="component" value="Chromosome 9"/>
</dbReference>
<name>A0ACC2KEH1_PERAE</name>
<sequence length="121" mass="13543">MKRAVLCLIHFSLKRSLSTTKKFLSVEDSKTRTLNDLSHINVTGTLMEDPENPCRPVDISEIEFAIKQANPCKSLGPDGFNAHFFKACRPIVGCDVSDAIKDFFVEGKFLGQVKKKKDLLL</sequence>
<protein>
    <submittedName>
        <fullName evidence="1">Uncharacterized protein</fullName>
    </submittedName>
</protein>
<reference evidence="1 2" key="1">
    <citation type="journal article" date="2022" name="Hortic Res">
        <title>A haplotype resolved chromosomal level avocado genome allows analysis of novel avocado genes.</title>
        <authorList>
            <person name="Nath O."/>
            <person name="Fletcher S.J."/>
            <person name="Hayward A."/>
            <person name="Shaw L.M."/>
            <person name="Masouleh A.K."/>
            <person name="Furtado A."/>
            <person name="Henry R.J."/>
            <person name="Mitter N."/>
        </authorList>
    </citation>
    <scope>NUCLEOTIDE SEQUENCE [LARGE SCALE GENOMIC DNA]</scope>
    <source>
        <strain evidence="2">cv. Hass</strain>
    </source>
</reference>
<organism evidence="1 2">
    <name type="scientific">Persea americana</name>
    <name type="common">Avocado</name>
    <dbReference type="NCBI Taxonomy" id="3435"/>
    <lineage>
        <taxon>Eukaryota</taxon>
        <taxon>Viridiplantae</taxon>
        <taxon>Streptophyta</taxon>
        <taxon>Embryophyta</taxon>
        <taxon>Tracheophyta</taxon>
        <taxon>Spermatophyta</taxon>
        <taxon>Magnoliopsida</taxon>
        <taxon>Magnoliidae</taxon>
        <taxon>Laurales</taxon>
        <taxon>Lauraceae</taxon>
        <taxon>Persea</taxon>
    </lineage>
</organism>
<evidence type="ECO:0000313" key="1">
    <source>
        <dbReference type="EMBL" id="KAJ8619364.1"/>
    </source>
</evidence>
<evidence type="ECO:0000313" key="2">
    <source>
        <dbReference type="Proteomes" id="UP001234297"/>
    </source>
</evidence>